<gene>
    <name evidence="5" type="ORF">DCO16_01705</name>
</gene>
<evidence type="ECO:0000256" key="2">
    <source>
        <dbReference type="PIRSR" id="PIRSR000390-1"/>
    </source>
</evidence>
<protein>
    <submittedName>
        <fullName evidence="5">Aminotransferase</fullName>
    </submittedName>
</protein>
<dbReference type="KEGG" id="pani:DCO16_01705"/>
<dbReference type="PIRSF" id="PIRSF000390">
    <property type="entry name" value="PLP_StrS"/>
    <property type="match status" value="1"/>
</dbReference>
<dbReference type="Pfam" id="PF01041">
    <property type="entry name" value="DegT_DnrJ_EryC1"/>
    <property type="match status" value="1"/>
</dbReference>
<feature type="modified residue" description="N6-(pyridoxal phosphate)lysine" evidence="3">
    <location>
        <position position="183"/>
    </location>
</feature>
<dbReference type="GO" id="GO:0008483">
    <property type="term" value="F:transaminase activity"/>
    <property type="evidence" value="ECO:0007669"/>
    <property type="project" value="UniProtKB-KW"/>
</dbReference>
<dbReference type="InterPro" id="IPR000653">
    <property type="entry name" value="DegT/StrS_aminotransferase"/>
</dbReference>
<name>A0A6M9PL30_9BURK</name>
<evidence type="ECO:0000313" key="5">
    <source>
        <dbReference type="EMBL" id="QKM63570.1"/>
    </source>
</evidence>
<sequence>MKLIRLSKSVVGPEEAAEVSRVIELGYLGMGQEVKLFEDELKSFIGGDRDVLCVSTGTSAIHLALQALGIGPGDEVLVPSLTYLATFQAISATGAKPTACDVSIKNGFIDVVDAQKRITSKTKAIVPVHYGSSSQGIEDVYIFAKKNGLRVVEDAAHSFGCIHAGQRIGSTGDIICFSFDGIKNITSGEGGAVVTGDREVSAKIKDARLLGVEKDTDKRFNGERSWLFDVHYQGWRYHMSNIMAAIGRAQLKKIGKYGSIRREIALQYVDRLRNLSGLELLQISYENLIPHIFPVRILSGKRQIVSQLLKEAGVETGIHYQPNHLLSFYKSTYSLPISEQLGGELLSLPLHPDVTESDQLRICTLLEKILKA</sequence>
<keyword evidence="5" id="KW-0032">Aminotransferase</keyword>
<keyword evidence="3 4" id="KW-0663">Pyridoxal phosphate</keyword>
<accession>A0A6M9PL30</accession>
<dbReference type="SUPFAM" id="SSF53383">
    <property type="entry name" value="PLP-dependent transferases"/>
    <property type="match status" value="1"/>
</dbReference>
<keyword evidence="6" id="KW-1185">Reference proteome</keyword>
<dbReference type="AlphaFoldDB" id="A0A6M9PL30"/>
<dbReference type="GO" id="GO:0030170">
    <property type="term" value="F:pyridoxal phosphate binding"/>
    <property type="evidence" value="ECO:0007669"/>
    <property type="project" value="TreeGrafter"/>
</dbReference>
<dbReference type="Gene3D" id="3.40.640.10">
    <property type="entry name" value="Type I PLP-dependent aspartate aminotransferase-like (Major domain)"/>
    <property type="match status" value="1"/>
</dbReference>
<dbReference type="EMBL" id="CP028941">
    <property type="protein sequence ID" value="QKM63570.1"/>
    <property type="molecule type" value="Genomic_DNA"/>
</dbReference>
<dbReference type="CDD" id="cd00616">
    <property type="entry name" value="AHBA_syn"/>
    <property type="match status" value="1"/>
</dbReference>
<keyword evidence="5" id="KW-0808">Transferase</keyword>
<dbReference type="InterPro" id="IPR015422">
    <property type="entry name" value="PyrdxlP-dep_Trfase_small"/>
</dbReference>
<dbReference type="Gene3D" id="3.90.1150.10">
    <property type="entry name" value="Aspartate Aminotransferase, domain 1"/>
    <property type="match status" value="1"/>
</dbReference>
<proteinExistence type="inferred from homology"/>
<dbReference type="InterPro" id="IPR015424">
    <property type="entry name" value="PyrdxlP-dep_Trfase"/>
</dbReference>
<feature type="active site" description="Proton acceptor" evidence="2">
    <location>
        <position position="183"/>
    </location>
</feature>
<evidence type="ECO:0000256" key="3">
    <source>
        <dbReference type="PIRSR" id="PIRSR000390-2"/>
    </source>
</evidence>
<comment type="similarity">
    <text evidence="1 4">Belongs to the DegT/DnrJ/EryC1 family.</text>
</comment>
<dbReference type="Proteomes" id="UP000500806">
    <property type="component" value="Chromosome"/>
</dbReference>
<dbReference type="GO" id="GO:0000271">
    <property type="term" value="P:polysaccharide biosynthetic process"/>
    <property type="evidence" value="ECO:0007669"/>
    <property type="project" value="TreeGrafter"/>
</dbReference>
<organism evidence="5 6">
    <name type="scientific">Polynucleobacter antarcticus</name>
    <dbReference type="NCBI Taxonomy" id="1743162"/>
    <lineage>
        <taxon>Bacteria</taxon>
        <taxon>Pseudomonadati</taxon>
        <taxon>Pseudomonadota</taxon>
        <taxon>Betaproteobacteria</taxon>
        <taxon>Burkholderiales</taxon>
        <taxon>Burkholderiaceae</taxon>
        <taxon>Polynucleobacter</taxon>
    </lineage>
</organism>
<dbReference type="PANTHER" id="PTHR30244">
    <property type="entry name" value="TRANSAMINASE"/>
    <property type="match status" value="1"/>
</dbReference>
<evidence type="ECO:0000256" key="4">
    <source>
        <dbReference type="RuleBase" id="RU004508"/>
    </source>
</evidence>
<reference evidence="5 6" key="1">
    <citation type="submission" date="2018-04" db="EMBL/GenBank/DDBJ databases">
        <title>Polynucleobacter sp. LimPoW16 genome.</title>
        <authorList>
            <person name="Hahn M.W."/>
        </authorList>
    </citation>
    <scope>NUCLEOTIDE SEQUENCE [LARGE SCALE GENOMIC DNA]</scope>
    <source>
        <strain evidence="5 6">LimPoW16</strain>
    </source>
</reference>
<dbReference type="InterPro" id="IPR015421">
    <property type="entry name" value="PyrdxlP-dep_Trfase_major"/>
</dbReference>
<evidence type="ECO:0000256" key="1">
    <source>
        <dbReference type="ARBA" id="ARBA00037999"/>
    </source>
</evidence>
<evidence type="ECO:0000313" key="6">
    <source>
        <dbReference type="Proteomes" id="UP000500806"/>
    </source>
</evidence>
<dbReference type="PANTHER" id="PTHR30244:SF34">
    <property type="entry name" value="DTDP-4-AMINO-4,6-DIDEOXYGALACTOSE TRANSAMINASE"/>
    <property type="match status" value="1"/>
</dbReference>